<gene>
    <name evidence="1" type="ORF">J3T88_12960</name>
</gene>
<keyword evidence="2" id="KW-1185">Reference proteome</keyword>
<sequence length="118" mass="14235">MSMTKKEAVTIINLVDSAFNMNFSNDDLKTKLWVEQLTQYADYEKSLYKTKKYIRENKFKPAIAEVMDSKPKETSDITIPIEETHEYRMKHDPEYAKNREKLKQQWEQMKQEWMSEDD</sequence>
<proteinExistence type="predicted"/>
<accession>A0ABS3L3S1</accession>
<dbReference type="RefSeq" id="WP_207572476.1">
    <property type="nucleotide sequence ID" value="NZ_JAFNLQ010000006.1"/>
</dbReference>
<dbReference type="EMBL" id="JAFNLT010000013">
    <property type="protein sequence ID" value="MBO1228203.1"/>
    <property type="molecule type" value="Genomic_DNA"/>
</dbReference>
<organism evidence="1 2">
    <name type="scientific">Staphylococcus nepalensis</name>
    <dbReference type="NCBI Taxonomy" id="214473"/>
    <lineage>
        <taxon>Bacteria</taxon>
        <taxon>Bacillati</taxon>
        <taxon>Bacillota</taxon>
        <taxon>Bacilli</taxon>
        <taxon>Bacillales</taxon>
        <taxon>Staphylococcaceae</taxon>
        <taxon>Staphylococcus</taxon>
    </lineage>
</organism>
<reference evidence="1 2" key="1">
    <citation type="submission" date="2021-03" db="EMBL/GenBank/DDBJ databases">
        <title>Staphylococci and Mammaliicocci in bats.</title>
        <authorList>
            <person name="Fountain K."/>
        </authorList>
    </citation>
    <scope>NUCLEOTIDE SEQUENCE [LARGE SCALE GENOMIC DNA]</scope>
    <source>
        <strain evidence="1 2">18_1_E_SW</strain>
    </source>
</reference>
<evidence type="ECO:0000313" key="1">
    <source>
        <dbReference type="EMBL" id="MBO1228203.1"/>
    </source>
</evidence>
<evidence type="ECO:0000313" key="2">
    <source>
        <dbReference type="Proteomes" id="UP000664081"/>
    </source>
</evidence>
<dbReference type="Gene3D" id="1.10.8.200">
    <property type="entry name" value="Replisome organizer (g39p helicase loader/inhibitor protein)"/>
    <property type="match status" value="1"/>
</dbReference>
<dbReference type="Proteomes" id="UP000664081">
    <property type="component" value="Unassembled WGS sequence"/>
</dbReference>
<name>A0ABS3L3S1_9STAP</name>
<comment type="caution">
    <text evidence="1">The sequence shown here is derived from an EMBL/GenBank/DDBJ whole genome shotgun (WGS) entry which is preliminary data.</text>
</comment>
<protein>
    <recommendedName>
        <fullName evidence="3">Phage protein</fullName>
    </recommendedName>
</protein>
<evidence type="ECO:0008006" key="3">
    <source>
        <dbReference type="Google" id="ProtNLM"/>
    </source>
</evidence>